<name>A0A5Q2MC74_9ACTN</name>
<evidence type="ECO:0000313" key="1">
    <source>
        <dbReference type="EMBL" id="QGG40168.1"/>
    </source>
</evidence>
<reference evidence="1 2" key="1">
    <citation type="submission" date="2019-11" db="EMBL/GenBank/DDBJ databases">
        <authorList>
            <person name="Li J."/>
        </authorList>
    </citation>
    <scope>NUCLEOTIDE SEQUENCE [LARGE SCALE GENOMIC DNA]</scope>
    <source>
        <strain evidence="1 2">MF47</strain>
    </source>
</reference>
<dbReference type="EMBL" id="CP045737">
    <property type="protein sequence ID" value="QGG40168.1"/>
    <property type="molecule type" value="Genomic_DNA"/>
</dbReference>
<protein>
    <submittedName>
        <fullName evidence="1">Uncharacterized protein</fullName>
    </submittedName>
</protein>
<gene>
    <name evidence="1" type="ORF">GEV26_01590</name>
</gene>
<dbReference type="KEGG" id="aef:GEV26_01590"/>
<organism evidence="1 2">
    <name type="scientific">Aeromicrobium yanjiei</name>
    <dbReference type="NCBI Taxonomy" id="2662028"/>
    <lineage>
        <taxon>Bacteria</taxon>
        <taxon>Bacillati</taxon>
        <taxon>Actinomycetota</taxon>
        <taxon>Actinomycetes</taxon>
        <taxon>Propionibacteriales</taxon>
        <taxon>Nocardioidaceae</taxon>
        <taxon>Aeromicrobium</taxon>
    </lineage>
</organism>
<dbReference type="AlphaFoldDB" id="A0A5Q2MC74"/>
<dbReference type="RefSeq" id="WP_153651440.1">
    <property type="nucleotide sequence ID" value="NZ_CP045737.1"/>
</dbReference>
<dbReference type="Proteomes" id="UP000392064">
    <property type="component" value="Chromosome"/>
</dbReference>
<proteinExistence type="predicted"/>
<keyword evidence="2" id="KW-1185">Reference proteome</keyword>
<evidence type="ECO:0000313" key="2">
    <source>
        <dbReference type="Proteomes" id="UP000392064"/>
    </source>
</evidence>
<sequence length="56" mass="5980">MEPTPTSTERAAESTAHNRRRVRTDLVAGALLLGVVVGGNMIWHSPDVGILTVLGR</sequence>
<accession>A0A5Q2MC74</accession>